<dbReference type="PANTHER" id="PTHR39179">
    <property type="entry name" value="SPORE COAT PROTEIN I"/>
    <property type="match status" value="1"/>
</dbReference>
<keyword evidence="2" id="KW-1185">Reference proteome</keyword>
<gene>
    <name evidence="1" type="ORF">ABE65_016605</name>
</gene>
<dbReference type="STRING" id="1221500.ABE65_016605"/>
<dbReference type="NCBIfam" id="TIGR02905">
    <property type="entry name" value="spore_yutH"/>
    <property type="match status" value="1"/>
</dbReference>
<evidence type="ECO:0000313" key="1">
    <source>
        <dbReference type="EMBL" id="ANC78330.1"/>
    </source>
</evidence>
<evidence type="ECO:0008006" key="3">
    <source>
        <dbReference type="Google" id="ProtNLM"/>
    </source>
</evidence>
<protein>
    <recommendedName>
        <fullName evidence="3">Spore coat protein YutH</fullName>
    </recommendedName>
</protein>
<dbReference type="InterPro" id="IPR011009">
    <property type="entry name" value="Kinase-like_dom_sf"/>
</dbReference>
<dbReference type="Gene3D" id="3.90.1200.10">
    <property type="match status" value="1"/>
</dbReference>
<organism evidence="1 2">
    <name type="scientific">Fictibacillus phosphorivorans</name>
    <dbReference type="NCBI Taxonomy" id="1221500"/>
    <lineage>
        <taxon>Bacteria</taxon>
        <taxon>Bacillati</taxon>
        <taxon>Bacillota</taxon>
        <taxon>Bacilli</taxon>
        <taxon>Bacillales</taxon>
        <taxon>Fictibacillaceae</taxon>
        <taxon>Fictibacillus</taxon>
    </lineage>
</organism>
<dbReference type="KEGG" id="fpn:ABE65_016605"/>
<reference evidence="1 2" key="1">
    <citation type="submission" date="2016-04" db="EMBL/GenBank/DDBJ databases">
        <title>Complete genome sequence of Fictibacillus phosphorivorans G25-29, a strain toxic to nematodes.</title>
        <authorList>
            <person name="Zheng Z."/>
        </authorList>
    </citation>
    <scope>NUCLEOTIDE SEQUENCE [LARGE SCALE GENOMIC DNA]</scope>
    <source>
        <strain evidence="1 2">G25-29</strain>
    </source>
</reference>
<dbReference type="PANTHER" id="PTHR39179:SF2">
    <property type="entry name" value="ENDOSPORE COAT-ASSOCIATED PROTEIN YUTH"/>
    <property type="match status" value="1"/>
</dbReference>
<evidence type="ECO:0000313" key="2">
    <source>
        <dbReference type="Proteomes" id="UP000076623"/>
    </source>
</evidence>
<dbReference type="SUPFAM" id="SSF56112">
    <property type="entry name" value="Protein kinase-like (PK-like)"/>
    <property type="match status" value="1"/>
</dbReference>
<dbReference type="Proteomes" id="UP000076623">
    <property type="component" value="Chromosome"/>
</dbReference>
<name>A0A160IQC8_9BACL</name>
<dbReference type="AlphaFoldDB" id="A0A160IQC8"/>
<accession>A0A160IQC8</accession>
<sequence length="340" mass="40621">MFERDVFHHYQLVCEDRRSESGYRTFYCKGNQYIVIPQQQMSYEKLQEMMYISDYLQQRGEENIPVLQPTITNMPSAYVDGESVIIFKVEPKKGEHRNFEIGSELAEFHKRGKGLEQYYPVEQIAYGQWPLLWINRVDEMHNRYAEISARKQKNDFDQLFLTTFPYYEGMAENAIQYITDYQLERGPKGIGSAAICYDRFSERSWIRTSNSFVKLPIGWVIDSPMRDLAECIREKIYQPEFRSHEVLQLIDDYEKVKPLSKGAWRLLYGRLLFPSQYFDTVDEHYNNERDIGKELYVRRFTDLISYEKQNEYFLKSFYRSIGLPVQELNIPMVDWLVPMI</sequence>
<dbReference type="GO" id="GO:0042601">
    <property type="term" value="C:endospore-forming forespore"/>
    <property type="evidence" value="ECO:0007669"/>
    <property type="project" value="TreeGrafter"/>
</dbReference>
<dbReference type="InterPro" id="IPR047175">
    <property type="entry name" value="CotS-like"/>
</dbReference>
<proteinExistence type="predicted"/>
<dbReference type="RefSeq" id="WP_066397284.1">
    <property type="nucleotide sequence ID" value="NZ_CP015378.1"/>
</dbReference>
<dbReference type="EMBL" id="CP015378">
    <property type="protein sequence ID" value="ANC78330.1"/>
    <property type="molecule type" value="Genomic_DNA"/>
</dbReference>
<dbReference type="InterPro" id="IPR014254">
    <property type="entry name" value="Spore_coat_YutH"/>
</dbReference>